<dbReference type="AlphaFoldDB" id="A0A655AIJ0"/>
<evidence type="ECO:0000313" key="2">
    <source>
        <dbReference type="EMBL" id="CKS95627.1"/>
    </source>
</evidence>
<accession>A0A655AIJ0</accession>
<dbReference type="Proteomes" id="UP000049023">
    <property type="component" value="Unassembled WGS sequence"/>
</dbReference>
<protein>
    <submittedName>
        <fullName evidence="2">Uncharacterized protein</fullName>
    </submittedName>
</protein>
<proteinExistence type="predicted"/>
<reference evidence="2 3" key="1">
    <citation type="submission" date="2015-03" db="EMBL/GenBank/DDBJ databases">
        <authorList>
            <consortium name="Pathogen Informatics"/>
        </authorList>
    </citation>
    <scope>NUCLEOTIDE SEQUENCE [LARGE SCALE GENOMIC DNA]</scope>
    <source>
        <strain evidence="2 3">Bir 187</strain>
    </source>
</reference>
<evidence type="ECO:0000256" key="1">
    <source>
        <dbReference type="SAM" id="MobiDB-lite"/>
    </source>
</evidence>
<gene>
    <name evidence="2" type="ORF">ERS027661_03746</name>
</gene>
<feature type="compositionally biased region" description="Low complexity" evidence="1">
    <location>
        <begin position="59"/>
        <end position="78"/>
    </location>
</feature>
<sequence length="119" mass="12172">MPALPSLPCSAITGRSCPLWPGGMEITQLVLMPPRAAEMNEPEILVGKLLPAVGGSNGAGAACGSSGSTRAPKAHTPAAPAPAPAPQRSRARRVRSAMGVMMPRRSVLPAQPRRSTGQS</sequence>
<feature type="region of interest" description="Disordered" evidence="1">
    <location>
        <begin position="57"/>
        <end position="119"/>
    </location>
</feature>
<dbReference type="EMBL" id="CNFU01001057">
    <property type="protein sequence ID" value="CKS95627.1"/>
    <property type="molecule type" value="Genomic_DNA"/>
</dbReference>
<evidence type="ECO:0000313" key="3">
    <source>
        <dbReference type="Proteomes" id="UP000049023"/>
    </source>
</evidence>
<organism evidence="2 3">
    <name type="scientific">Mycobacterium tuberculosis</name>
    <dbReference type="NCBI Taxonomy" id="1773"/>
    <lineage>
        <taxon>Bacteria</taxon>
        <taxon>Bacillati</taxon>
        <taxon>Actinomycetota</taxon>
        <taxon>Actinomycetes</taxon>
        <taxon>Mycobacteriales</taxon>
        <taxon>Mycobacteriaceae</taxon>
        <taxon>Mycobacterium</taxon>
        <taxon>Mycobacterium tuberculosis complex</taxon>
    </lineage>
</organism>
<name>A0A655AIJ0_MYCTX</name>